<dbReference type="EMBL" id="LBXO01000038">
    <property type="protein sequence ID" value="KKR32267.1"/>
    <property type="molecule type" value="Genomic_DNA"/>
</dbReference>
<evidence type="ECO:0000313" key="3">
    <source>
        <dbReference type="Proteomes" id="UP000034137"/>
    </source>
</evidence>
<name>A0A0G0T373_9BACT</name>
<accession>A0A0G0T373</accession>
<evidence type="ECO:0000256" key="1">
    <source>
        <dbReference type="SAM" id="MobiDB-lite"/>
    </source>
</evidence>
<proteinExistence type="predicted"/>
<reference evidence="2 3" key="1">
    <citation type="journal article" date="2015" name="Nature">
        <title>rRNA introns, odd ribosomes, and small enigmatic genomes across a large radiation of phyla.</title>
        <authorList>
            <person name="Brown C.T."/>
            <person name="Hug L.A."/>
            <person name="Thomas B.C."/>
            <person name="Sharon I."/>
            <person name="Castelle C.J."/>
            <person name="Singh A."/>
            <person name="Wilkins M.J."/>
            <person name="Williams K.H."/>
            <person name="Banfield J.F."/>
        </authorList>
    </citation>
    <scope>NUCLEOTIDE SEQUENCE [LARGE SCALE GENOMIC DNA]</scope>
</reference>
<sequence length="177" mass="20675">MPNNSLREVDHASTSEQNRPSAFVPNSREKKEIELFLQQCEEDRKKLAIKRDLRDNKYRLCEEKGSHFVFLFCRCWLLMNTEDEITELDMTIALQQKRLQEIEEVLAESAAGNLERSQCLLIEIVAQKHNFSTAEDANPGWCKLCPPERIDYCVAIAAIDEHHRRMRRALTFQRPLA</sequence>
<dbReference type="Proteomes" id="UP000034137">
    <property type="component" value="Unassembled WGS sequence"/>
</dbReference>
<gene>
    <name evidence="2" type="ORF">UT64_C0038G0005</name>
</gene>
<organism evidence="2 3">
    <name type="scientific">Candidatus Falkowbacteria bacterium GW2011_GWF2_39_8</name>
    <dbReference type="NCBI Taxonomy" id="1618642"/>
    <lineage>
        <taxon>Bacteria</taxon>
        <taxon>Candidatus Falkowiibacteriota</taxon>
    </lineage>
</organism>
<evidence type="ECO:0000313" key="2">
    <source>
        <dbReference type="EMBL" id="KKR32267.1"/>
    </source>
</evidence>
<protein>
    <submittedName>
        <fullName evidence="2">Uncharacterized protein</fullName>
    </submittedName>
</protein>
<feature type="region of interest" description="Disordered" evidence="1">
    <location>
        <begin position="1"/>
        <end position="27"/>
    </location>
</feature>
<dbReference type="AlphaFoldDB" id="A0A0G0T373"/>
<comment type="caution">
    <text evidence="2">The sequence shown here is derived from an EMBL/GenBank/DDBJ whole genome shotgun (WGS) entry which is preliminary data.</text>
</comment>